<dbReference type="GO" id="GO:0005737">
    <property type="term" value="C:cytoplasm"/>
    <property type="evidence" value="ECO:0007669"/>
    <property type="project" value="UniProtKB-SubCell"/>
</dbReference>
<keyword evidence="5 11" id="KW-0436">Ligase</keyword>
<keyword evidence="9 11" id="KW-0030">Aminoacyl-tRNA synthetase</keyword>
<dbReference type="Gene3D" id="1.10.730.10">
    <property type="entry name" value="Isoleucyl-tRNA Synthetase, Domain 1"/>
    <property type="match status" value="1"/>
</dbReference>
<keyword evidence="6 11" id="KW-0547">Nucleotide-binding</keyword>
<evidence type="ECO:0000259" key="14">
    <source>
        <dbReference type="SMART" id="SM01016"/>
    </source>
</evidence>
<evidence type="ECO:0000256" key="9">
    <source>
        <dbReference type="ARBA" id="ARBA00023146"/>
    </source>
</evidence>
<dbReference type="Gene3D" id="3.30.1360.70">
    <property type="entry name" value="Arginyl tRNA synthetase N-terminal domain"/>
    <property type="match status" value="1"/>
</dbReference>
<evidence type="ECO:0000256" key="6">
    <source>
        <dbReference type="ARBA" id="ARBA00022741"/>
    </source>
</evidence>
<evidence type="ECO:0000256" key="10">
    <source>
        <dbReference type="ARBA" id="ARBA00049339"/>
    </source>
</evidence>
<dbReference type="Pfam" id="PF03485">
    <property type="entry name" value="Arg_tRNA_synt_N"/>
    <property type="match status" value="1"/>
</dbReference>
<keyword evidence="7 11" id="KW-0067">ATP-binding</keyword>
<dbReference type="SUPFAM" id="SSF52374">
    <property type="entry name" value="Nucleotidylyl transferase"/>
    <property type="match status" value="1"/>
</dbReference>
<dbReference type="InterPro" id="IPR005148">
    <property type="entry name" value="Arg-tRNA-synth_N"/>
</dbReference>
<comment type="caution">
    <text evidence="15">The sequence shown here is derived from an EMBL/GenBank/DDBJ whole genome shotgun (WGS) entry which is preliminary data.</text>
</comment>
<comment type="catalytic activity">
    <reaction evidence="10 11">
        <text>tRNA(Arg) + L-arginine + ATP = L-arginyl-tRNA(Arg) + AMP + diphosphate</text>
        <dbReference type="Rhea" id="RHEA:20301"/>
        <dbReference type="Rhea" id="RHEA-COMP:9658"/>
        <dbReference type="Rhea" id="RHEA-COMP:9673"/>
        <dbReference type="ChEBI" id="CHEBI:30616"/>
        <dbReference type="ChEBI" id="CHEBI:32682"/>
        <dbReference type="ChEBI" id="CHEBI:33019"/>
        <dbReference type="ChEBI" id="CHEBI:78442"/>
        <dbReference type="ChEBI" id="CHEBI:78513"/>
        <dbReference type="ChEBI" id="CHEBI:456215"/>
        <dbReference type="EC" id="6.1.1.19"/>
    </reaction>
</comment>
<dbReference type="InterPro" id="IPR036695">
    <property type="entry name" value="Arg-tRNA-synth_N_sf"/>
</dbReference>
<dbReference type="NCBIfam" id="TIGR00456">
    <property type="entry name" value="argS"/>
    <property type="match status" value="1"/>
</dbReference>
<dbReference type="SMART" id="SM00836">
    <property type="entry name" value="DALR_1"/>
    <property type="match status" value="1"/>
</dbReference>
<dbReference type="InterPro" id="IPR014729">
    <property type="entry name" value="Rossmann-like_a/b/a_fold"/>
</dbReference>
<dbReference type="Gene3D" id="3.40.50.620">
    <property type="entry name" value="HUPs"/>
    <property type="match status" value="1"/>
</dbReference>
<gene>
    <name evidence="11" type="primary">argS</name>
    <name evidence="15" type="ORF">A2717_04050</name>
</gene>
<dbReference type="STRING" id="1817821.A2717_04050"/>
<evidence type="ECO:0000256" key="12">
    <source>
        <dbReference type="RuleBase" id="RU363038"/>
    </source>
</evidence>
<evidence type="ECO:0000256" key="8">
    <source>
        <dbReference type="ARBA" id="ARBA00022917"/>
    </source>
</evidence>
<evidence type="ECO:0000256" key="4">
    <source>
        <dbReference type="ARBA" id="ARBA00022490"/>
    </source>
</evidence>
<dbReference type="PROSITE" id="PS00178">
    <property type="entry name" value="AA_TRNA_LIGASE_I"/>
    <property type="match status" value="1"/>
</dbReference>
<dbReference type="SUPFAM" id="SSF55190">
    <property type="entry name" value="Arginyl-tRNA synthetase (ArgRS), N-terminal 'additional' domain"/>
    <property type="match status" value="1"/>
</dbReference>
<dbReference type="GO" id="GO:0006420">
    <property type="term" value="P:arginyl-tRNA aminoacylation"/>
    <property type="evidence" value="ECO:0007669"/>
    <property type="project" value="UniProtKB-UniRule"/>
</dbReference>
<evidence type="ECO:0000259" key="13">
    <source>
        <dbReference type="SMART" id="SM00836"/>
    </source>
</evidence>
<keyword evidence="4 11" id="KW-0963">Cytoplasm</keyword>
<dbReference type="InterPro" id="IPR001412">
    <property type="entry name" value="aa-tRNA-synth_I_CS"/>
</dbReference>
<dbReference type="EC" id="6.1.1.19" evidence="11"/>
<dbReference type="Pfam" id="PF00750">
    <property type="entry name" value="tRNA-synt_1d"/>
    <property type="match status" value="1"/>
</dbReference>
<evidence type="ECO:0000313" key="15">
    <source>
        <dbReference type="EMBL" id="OGE73768.1"/>
    </source>
</evidence>
<dbReference type="GO" id="GO:0004814">
    <property type="term" value="F:arginine-tRNA ligase activity"/>
    <property type="evidence" value="ECO:0007669"/>
    <property type="project" value="UniProtKB-UniRule"/>
</dbReference>
<dbReference type="SMART" id="SM01016">
    <property type="entry name" value="Arg_tRNA_synt_N"/>
    <property type="match status" value="1"/>
</dbReference>
<evidence type="ECO:0000313" key="16">
    <source>
        <dbReference type="Proteomes" id="UP000177610"/>
    </source>
</evidence>
<organism evidence="15 16">
    <name type="scientific">Candidatus Doudnabacteria bacterium RIFCSPHIGHO2_01_FULL_41_86</name>
    <dbReference type="NCBI Taxonomy" id="1817821"/>
    <lineage>
        <taxon>Bacteria</taxon>
        <taxon>Candidatus Doudnaibacteriota</taxon>
    </lineage>
</organism>
<dbReference type="CDD" id="cd07956">
    <property type="entry name" value="Anticodon_Ia_Arg"/>
    <property type="match status" value="1"/>
</dbReference>
<evidence type="ECO:0000256" key="3">
    <source>
        <dbReference type="ARBA" id="ARBA00011245"/>
    </source>
</evidence>
<dbReference type="Proteomes" id="UP000177610">
    <property type="component" value="Unassembled WGS sequence"/>
</dbReference>
<dbReference type="InterPro" id="IPR009080">
    <property type="entry name" value="tRNAsynth_Ia_anticodon-bd"/>
</dbReference>
<dbReference type="InterPro" id="IPR001278">
    <property type="entry name" value="Arg-tRNA-ligase"/>
</dbReference>
<evidence type="ECO:0000256" key="1">
    <source>
        <dbReference type="ARBA" id="ARBA00004496"/>
    </source>
</evidence>
<dbReference type="PANTHER" id="PTHR11956:SF5">
    <property type="entry name" value="ARGININE--TRNA LIGASE, CYTOPLASMIC"/>
    <property type="match status" value="1"/>
</dbReference>
<feature type="domain" description="DALR anticodon binding" evidence="13">
    <location>
        <begin position="445"/>
        <end position="559"/>
    </location>
</feature>
<dbReference type="PANTHER" id="PTHR11956">
    <property type="entry name" value="ARGINYL-TRNA SYNTHETASE"/>
    <property type="match status" value="1"/>
</dbReference>
<accession>A0A1F5N848</accession>
<dbReference type="SUPFAM" id="SSF47323">
    <property type="entry name" value="Anticodon-binding domain of a subclass of class I aminoacyl-tRNA synthetases"/>
    <property type="match status" value="1"/>
</dbReference>
<comment type="subunit">
    <text evidence="3 11">Monomer.</text>
</comment>
<feature type="domain" description="Arginyl tRNA synthetase N-terminal" evidence="14">
    <location>
        <begin position="5"/>
        <end position="89"/>
    </location>
</feature>
<dbReference type="PRINTS" id="PR01038">
    <property type="entry name" value="TRNASYNTHARG"/>
</dbReference>
<dbReference type="HAMAP" id="MF_00123">
    <property type="entry name" value="Arg_tRNA_synth"/>
    <property type="match status" value="1"/>
</dbReference>
<dbReference type="GO" id="GO:0005524">
    <property type="term" value="F:ATP binding"/>
    <property type="evidence" value="ECO:0007669"/>
    <property type="project" value="UniProtKB-UniRule"/>
</dbReference>
<dbReference type="FunFam" id="3.40.50.620:FF:000116">
    <property type="entry name" value="Arginine--tRNA ligase"/>
    <property type="match status" value="1"/>
</dbReference>
<comment type="similarity">
    <text evidence="2 11 12">Belongs to the class-I aminoacyl-tRNA synthetase family.</text>
</comment>
<dbReference type="Pfam" id="PF05746">
    <property type="entry name" value="DALR_1"/>
    <property type="match status" value="1"/>
</dbReference>
<dbReference type="AlphaFoldDB" id="A0A1F5N848"/>
<comment type="subcellular location">
    <subcellularLocation>
        <location evidence="1 11">Cytoplasm</location>
    </subcellularLocation>
</comment>
<keyword evidence="8 11" id="KW-0648">Protein biosynthesis</keyword>
<reference evidence="15 16" key="1">
    <citation type="journal article" date="2016" name="Nat. Commun.">
        <title>Thousands of microbial genomes shed light on interconnected biogeochemical processes in an aquifer system.</title>
        <authorList>
            <person name="Anantharaman K."/>
            <person name="Brown C.T."/>
            <person name="Hug L.A."/>
            <person name="Sharon I."/>
            <person name="Castelle C.J."/>
            <person name="Probst A.J."/>
            <person name="Thomas B.C."/>
            <person name="Singh A."/>
            <person name="Wilkins M.J."/>
            <person name="Karaoz U."/>
            <person name="Brodie E.L."/>
            <person name="Williams K.H."/>
            <person name="Hubbard S.S."/>
            <person name="Banfield J.F."/>
        </authorList>
    </citation>
    <scope>NUCLEOTIDE SEQUENCE [LARGE SCALE GENOMIC DNA]</scope>
</reference>
<evidence type="ECO:0000256" key="11">
    <source>
        <dbReference type="HAMAP-Rule" id="MF_00123"/>
    </source>
</evidence>
<dbReference type="FunFam" id="1.10.730.10:FF:000006">
    <property type="entry name" value="Arginyl-tRNA synthetase 2, mitochondrial"/>
    <property type="match status" value="1"/>
</dbReference>
<sequence length="559" mass="63239">MLMKDKILEMIISAVQSAGITVGEDQKSKITVSVAESRLGDYATNAALILAKNADLKPMDLARTLAEKLKSQEFEKVEVAAPGFINFTLKNDYLVEHVARNMEHVTKERVLVEYFQPNIAKPLHIGHLRTAIIGDAILRMLRYLGYQVQSDTHMGDWGTQFGLILLAYKKYGNEGLLENDPIGELNKLYVKINEEAEADPKLREEAKQEFVKLEHGDTQNHALWTKFVDLSMKKFLTINELMNIEPFDNHWPESFYHDKMPKVLMDLKSKNLLKESQGAQIVDLEPEGLGIGLIVKSDRGTTYLLRDLATFIFRQSQGFTKQLYVVDVRQSHAFKQLFAILHKLGYMKDDEGVHVDYGFMSFKGQALSTRKGNMVLVEEVLAAAKEKVAKIIADKNPELAKAKDVVNAVAIGAIKYFDLSHNRHSDIEFDWDKALDFEGNSGPYIQYSYARLASILRKVGPTSYVLHSTSLTPTEREILFKISTFDEVVVDAMKEYMPNVLANYLYDLAGLINKFYHESPVIAEPDEQIKNSRLALINLSKNTLSKGLQLLGIDPLEEM</sequence>
<dbReference type="InterPro" id="IPR035684">
    <property type="entry name" value="ArgRS_core"/>
</dbReference>
<proteinExistence type="inferred from homology"/>
<evidence type="ECO:0000256" key="7">
    <source>
        <dbReference type="ARBA" id="ARBA00022840"/>
    </source>
</evidence>
<evidence type="ECO:0000256" key="5">
    <source>
        <dbReference type="ARBA" id="ARBA00022598"/>
    </source>
</evidence>
<name>A0A1F5N848_9BACT</name>
<dbReference type="InterPro" id="IPR008909">
    <property type="entry name" value="DALR_anticod-bd"/>
</dbReference>
<feature type="short sequence motif" description="'HIGH' region" evidence="11">
    <location>
        <begin position="117"/>
        <end position="127"/>
    </location>
</feature>
<evidence type="ECO:0000256" key="2">
    <source>
        <dbReference type="ARBA" id="ARBA00005594"/>
    </source>
</evidence>
<dbReference type="EMBL" id="MFEH01000005">
    <property type="protein sequence ID" value="OGE73768.1"/>
    <property type="molecule type" value="Genomic_DNA"/>
</dbReference>
<protein>
    <recommendedName>
        <fullName evidence="11">Arginine--tRNA ligase</fullName>
        <ecNumber evidence="11">6.1.1.19</ecNumber>
    </recommendedName>
    <alternativeName>
        <fullName evidence="11">Arginyl-tRNA synthetase</fullName>
        <shortName evidence="11">ArgRS</shortName>
    </alternativeName>
</protein>